<feature type="region of interest" description="Disordered" evidence="2">
    <location>
        <begin position="101"/>
        <end position="152"/>
    </location>
</feature>
<dbReference type="EMBL" id="GG662673">
    <property type="protein sequence ID" value="EAR97066.2"/>
    <property type="molecule type" value="Genomic_DNA"/>
</dbReference>
<evidence type="ECO:0000256" key="1">
    <source>
        <dbReference type="SAM" id="Coils"/>
    </source>
</evidence>
<dbReference type="InterPro" id="IPR046347">
    <property type="entry name" value="bZIP_sf"/>
</dbReference>
<feature type="region of interest" description="Disordered" evidence="2">
    <location>
        <begin position="592"/>
        <end position="667"/>
    </location>
</feature>
<feature type="compositionally biased region" description="Polar residues" evidence="2">
    <location>
        <begin position="614"/>
        <end position="635"/>
    </location>
</feature>
<proteinExistence type="predicted"/>
<sequence>MDRTEGDDPLHQFPDNDFIINFLNNDTKGTLGVQNQLMGNYSHNSLFVGGDIGYQTGLSNNAPYQYHNIEDISKYVSQQNTGLGETTDYYSQHMRKNNSYQMHSNQTQQLSQNSHSNLNSLNQYGQSTQQQHNQHSQQGHNGGHQQNPQYLYQPPHNIKQEQNQYNQMQITKLEDQSISEYSNTNYGSTSNSIKKPEHVFEKNKNLFNYKNNLKNTYINKISTLITDNPTSKSKERPAPIVPEQPIQQQWYPKDPKQQADEIFKEPLKPGQFGYPQNMQNIGSSFKVPTNANVQMNPQQLQQQLKKVRSFDALKVDEIEKMNQKLARNRESARNSRKRKKIYIELLETKVATISEELEKTKRVLETNNQYLNKLSFQTQILNGFIFGRQQLYEKIEKAIQSQAEENEINLMLDSLRFRLGAAGKERITAVNYFFKQILDICVPTHYRYLLWSSQESLDMFNEEGTDADQRAPWRQELMNTISLSEQQKKQMQKFKKRFTAEKQKLDELIEGLNQMKKQIQTKTQNVENIIDDMRNVFTPIQNAKFLVFLEKNKYRREISNIALWESFKKENGEYDFDEEGQSDSSLLNQHILGQQPNLPSGNGMGGGSDLGFISQYQSNGAGMHNSLDSSDINQMSEDDEESHVKANDQEGPRKKVQIQQGNQNVYM</sequence>
<dbReference type="eggNOG" id="ENOG502QR0I">
    <property type="taxonomic scope" value="Eukaryota"/>
</dbReference>
<dbReference type="OrthoDB" id="425490at2759"/>
<feature type="domain" description="BZIP" evidence="3">
    <location>
        <begin position="318"/>
        <end position="381"/>
    </location>
</feature>
<dbReference type="Pfam" id="PF00170">
    <property type="entry name" value="bZIP_1"/>
    <property type="match status" value="1"/>
</dbReference>
<dbReference type="InParanoid" id="Q23JX7"/>
<evidence type="ECO:0000256" key="2">
    <source>
        <dbReference type="SAM" id="MobiDB-lite"/>
    </source>
</evidence>
<dbReference type="PROSITE" id="PS50217">
    <property type="entry name" value="BZIP"/>
    <property type="match status" value="1"/>
</dbReference>
<accession>Q23JX7</accession>
<dbReference type="InterPro" id="IPR004827">
    <property type="entry name" value="bZIP"/>
</dbReference>
<feature type="coiled-coil region" evidence="1">
    <location>
        <begin position="495"/>
        <end position="532"/>
    </location>
</feature>
<dbReference type="HOGENOM" id="CLU_400395_0_0_1"/>
<name>Q23JX7_TETTS</name>
<dbReference type="Gene3D" id="1.20.5.170">
    <property type="match status" value="1"/>
</dbReference>
<reference evidence="5" key="1">
    <citation type="journal article" date="2006" name="PLoS Biol.">
        <title>Macronuclear genome sequence of the ciliate Tetrahymena thermophila, a model eukaryote.</title>
        <authorList>
            <person name="Eisen J.A."/>
            <person name="Coyne R.S."/>
            <person name="Wu M."/>
            <person name="Wu D."/>
            <person name="Thiagarajan M."/>
            <person name="Wortman J.R."/>
            <person name="Badger J.H."/>
            <person name="Ren Q."/>
            <person name="Amedeo P."/>
            <person name="Jones K.M."/>
            <person name="Tallon L.J."/>
            <person name="Delcher A.L."/>
            <person name="Salzberg S.L."/>
            <person name="Silva J.C."/>
            <person name="Haas B.J."/>
            <person name="Majoros W.H."/>
            <person name="Farzad M."/>
            <person name="Carlton J.M."/>
            <person name="Smith R.K. Jr."/>
            <person name="Garg J."/>
            <person name="Pearlman R.E."/>
            <person name="Karrer K.M."/>
            <person name="Sun L."/>
            <person name="Manning G."/>
            <person name="Elde N.C."/>
            <person name="Turkewitz A.P."/>
            <person name="Asai D.J."/>
            <person name="Wilkes D.E."/>
            <person name="Wang Y."/>
            <person name="Cai H."/>
            <person name="Collins K."/>
            <person name="Stewart B.A."/>
            <person name="Lee S.R."/>
            <person name="Wilamowska K."/>
            <person name="Weinberg Z."/>
            <person name="Ruzzo W.L."/>
            <person name="Wloga D."/>
            <person name="Gaertig J."/>
            <person name="Frankel J."/>
            <person name="Tsao C.-C."/>
            <person name="Gorovsky M.A."/>
            <person name="Keeling P.J."/>
            <person name="Waller R.F."/>
            <person name="Patron N.J."/>
            <person name="Cherry J.M."/>
            <person name="Stover N.A."/>
            <person name="Krieger C.J."/>
            <person name="del Toro C."/>
            <person name="Ryder H.F."/>
            <person name="Williamson S.C."/>
            <person name="Barbeau R.A."/>
            <person name="Hamilton E.P."/>
            <person name="Orias E."/>
        </authorList>
    </citation>
    <scope>NUCLEOTIDE SEQUENCE [LARGE SCALE GENOMIC DNA]</scope>
    <source>
        <strain evidence="5">SB210</strain>
    </source>
</reference>
<dbReference type="RefSeq" id="XP_001017311.2">
    <property type="nucleotide sequence ID" value="XM_001017311.2"/>
</dbReference>
<gene>
    <name evidence="4" type="ORF">TTHERM_00196570</name>
</gene>
<evidence type="ECO:0000259" key="3">
    <source>
        <dbReference type="PROSITE" id="PS50217"/>
    </source>
</evidence>
<dbReference type="AlphaFoldDB" id="Q23JX7"/>
<dbReference type="SMART" id="SM00338">
    <property type="entry name" value="BRLZ"/>
    <property type="match status" value="1"/>
</dbReference>
<feature type="compositionally biased region" description="Low complexity" evidence="2">
    <location>
        <begin position="104"/>
        <end position="149"/>
    </location>
</feature>
<feature type="coiled-coil region" evidence="1">
    <location>
        <begin position="315"/>
        <end position="363"/>
    </location>
</feature>
<protein>
    <submittedName>
        <fullName evidence="4">BZIP transcription factor</fullName>
    </submittedName>
</protein>
<dbReference type="GO" id="GO:0003700">
    <property type="term" value="F:DNA-binding transcription factor activity"/>
    <property type="evidence" value="ECO:0007669"/>
    <property type="project" value="InterPro"/>
</dbReference>
<evidence type="ECO:0000313" key="4">
    <source>
        <dbReference type="EMBL" id="EAR97066.2"/>
    </source>
</evidence>
<dbReference type="Proteomes" id="UP000009168">
    <property type="component" value="Unassembled WGS sequence"/>
</dbReference>
<dbReference type="PROSITE" id="PS00036">
    <property type="entry name" value="BZIP_BASIC"/>
    <property type="match status" value="1"/>
</dbReference>
<dbReference type="GeneID" id="7833698"/>
<evidence type="ECO:0000313" key="5">
    <source>
        <dbReference type="Proteomes" id="UP000009168"/>
    </source>
</evidence>
<keyword evidence="5" id="KW-1185">Reference proteome</keyword>
<dbReference type="KEGG" id="tet:TTHERM_00196570"/>
<feature type="compositionally biased region" description="Basic and acidic residues" evidence="2">
    <location>
        <begin position="642"/>
        <end position="653"/>
    </location>
</feature>
<keyword evidence="1" id="KW-0175">Coiled coil</keyword>
<feature type="compositionally biased region" description="Polar residues" evidence="2">
    <location>
        <begin position="657"/>
        <end position="667"/>
    </location>
</feature>
<dbReference type="CDD" id="cd14811">
    <property type="entry name" value="bZIP_u2"/>
    <property type="match status" value="1"/>
</dbReference>
<dbReference type="SUPFAM" id="SSF57959">
    <property type="entry name" value="Leucine zipper domain"/>
    <property type="match status" value="1"/>
</dbReference>
<organism evidence="4 5">
    <name type="scientific">Tetrahymena thermophila (strain SB210)</name>
    <dbReference type="NCBI Taxonomy" id="312017"/>
    <lineage>
        <taxon>Eukaryota</taxon>
        <taxon>Sar</taxon>
        <taxon>Alveolata</taxon>
        <taxon>Ciliophora</taxon>
        <taxon>Intramacronucleata</taxon>
        <taxon>Oligohymenophorea</taxon>
        <taxon>Hymenostomatida</taxon>
        <taxon>Tetrahymenina</taxon>
        <taxon>Tetrahymenidae</taxon>
        <taxon>Tetrahymena</taxon>
    </lineage>
</organism>